<keyword evidence="3 6" id="KW-1133">Transmembrane helix</keyword>
<dbReference type="UniPathway" id="UPA00895"/>
<feature type="region of interest" description="Disordered" evidence="5">
    <location>
        <begin position="342"/>
        <end position="370"/>
    </location>
</feature>
<feature type="region of interest" description="Disordered" evidence="5">
    <location>
        <begin position="185"/>
        <end position="205"/>
    </location>
</feature>
<dbReference type="OrthoDB" id="5006039at2"/>
<feature type="transmembrane region" description="Helical" evidence="6">
    <location>
        <begin position="151"/>
        <end position="168"/>
    </location>
</feature>
<evidence type="ECO:0000256" key="4">
    <source>
        <dbReference type="ARBA" id="ARBA00023136"/>
    </source>
</evidence>
<sequence length="370" mass="37681">MITAALALPLILAVVLVLSGIAKLRAPQTVTAGFRDLRVPAALDRAWLRALLPWGELVLAAALLAAPGVLAPVAAIVAALLFLAYWVLIRRALSFEEPVSCGCFGEASAEPVSGWTLARNTVLALVTLGWVACSFVTSGPGLIAALRGADALWLLGGALGALTLWLSMPRGAAATAAADPAAGAGGLGAPRPAGAPGEASADQEAEDYVRRPTPGMLLRDASGEVISLRALASQGARLLLLVSPGCGSCTITMADAVQWRGNLGPVTLHLMTQAPQESLEAQTDASLHEDALYDVGGFAYELLGMAGTPTAVLVGADGALAGGPVGGYEAIREFVAQIRDQLAEAEQLDPAQDDTGQADADQSGEARPAS</sequence>
<keyword evidence="2 6" id="KW-0812">Transmembrane</keyword>
<evidence type="ECO:0000256" key="2">
    <source>
        <dbReference type="ARBA" id="ARBA00022692"/>
    </source>
</evidence>
<evidence type="ECO:0000256" key="1">
    <source>
        <dbReference type="ARBA" id="ARBA00004141"/>
    </source>
</evidence>
<proteinExistence type="predicted"/>
<feature type="compositionally biased region" description="Low complexity" evidence="5">
    <location>
        <begin position="189"/>
        <end position="200"/>
    </location>
</feature>
<feature type="domain" description="Methylamine utilisation protein MauE" evidence="7">
    <location>
        <begin position="4"/>
        <end position="130"/>
    </location>
</feature>
<organism evidence="8 9">
    <name type="scientific">Rothia kristinae</name>
    <dbReference type="NCBI Taxonomy" id="37923"/>
    <lineage>
        <taxon>Bacteria</taxon>
        <taxon>Bacillati</taxon>
        <taxon>Actinomycetota</taxon>
        <taxon>Actinomycetes</taxon>
        <taxon>Micrococcales</taxon>
        <taxon>Micrococcaceae</taxon>
        <taxon>Rothia</taxon>
    </lineage>
</organism>
<reference evidence="8 9" key="1">
    <citation type="submission" date="2016-10" db="EMBL/GenBank/DDBJ databases">
        <title>Draft genome sequence of strain LCT isolated from the Shenzhou X spacecraft of China.</title>
        <authorList>
            <person name="Huang B."/>
        </authorList>
    </citation>
    <scope>NUCLEOTIDE SEQUENCE [LARGE SCALE GENOMIC DNA]</scope>
    <source>
        <strain evidence="8 9">LCT-H5</strain>
    </source>
</reference>
<accession>A0A1S2N2D5</accession>
<dbReference type="InterPro" id="IPR036249">
    <property type="entry name" value="Thioredoxin-like_sf"/>
</dbReference>
<dbReference type="EMBL" id="MODZ01000002">
    <property type="protein sequence ID" value="OIJ36657.1"/>
    <property type="molecule type" value="Genomic_DNA"/>
</dbReference>
<dbReference type="Proteomes" id="UP000179540">
    <property type="component" value="Unassembled WGS sequence"/>
</dbReference>
<feature type="compositionally biased region" description="Low complexity" evidence="5">
    <location>
        <begin position="349"/>
        <end position="361"/>
    </location>
</feature>
<evidence type="ECO:0000259" key="7">
    <source>
        <dbReference type="Pfam" id="PF07291"/>
    </source>
</evidence>
<keyword evidence="4 6" id="KW-0472">Membrane</keyword>
<dbReference type="GO" id="GO:0030416">
    <property type="term" value="P:methylamine metabolic process"/>
    <property type="evidence" value="ECO:0007669"/>
    <property type="project" value="InterPro"/>
</dbReference>
<feature type="transmembrane region" description="Helical" evidence="6">
    <location>
        <begin position="122"/>
        <end position="145"/>
    </location>
</feature>
<evidence type="ECO:0000256" key="3">
    <source>
        <dbReference type="ARBA" id="ARBA00022989"/>
    </source>
</evidence>
<name>A0A1S2N2D5_9MICC</name>
<protein>
    <recommendedName>
        <fullName evidence="7">Methylamine utilisation protein MauE domain-containing protein</fullName>
    </recommendedName>
</protein>
<comment type="subcellular location">
    <subcellularLocation>
        <location evidence="1">Membrane</location>
        <topology evidence="1">Multi-pass membrane protein</topology>
    </subcellularLocation>
</comment>
<dbReference type="AlphaFoldDB" id="A0A1S2N2D5"/>
<evidence type="ECO:0000313" key="9">
    <source>
        <dbReference type="Proteomes" id="UP000179540"/>
    </source>
</evidence>
<gene>
    <name evidence="8" type="ORF">BK826_01880</name>
</gene>
<evidence type="ECO:0000256" key="5">
    <source>
        <dbReference type="SAM" id="MobiDB-lite"/>
    </source>
</evidence>
<dbReference type="GO" id="GO:0016020">
    <property type="term" value="C:membrane"/>
    <property type="evidence" value="ECO:0007669"/>
    <property type="project" value="UniProtKB-SubCell"/>
</dbReference>
<evidence type="ECO:0000313" key="8">
    <source>
        <dbReference type="EMBL" id="OIJ36657.1"/>
    </source>
</evidence>
<dbReference type="InterPro" id="IPR009908">
    <property type="entry name" value="Methylamine_util_MauE"/>
</dbReference>
<evidence type="ECO:0000256" key="6">
    <source>
        <dbReference type="SAM" id="Phobius"/>
    </source>
</evidence>
<comment type="caution">
    <text evidence="8">The sequence shown here is derived from an EMBL/GenBank/DDBJ whole genome shotgun (WGS) entry which is preliminary data.</text>
</comment>
<feature type="transmembrane region" description="Helical" evidence="6">
    <location>
        <begin position="57"/>
        <end position="88"/>
    </location>
</feature>
<dbReference type="Pfam" id="PF07291">
    <property type="entry name" value="MauE"/>
    <property type="match status" value="1"/>
</dbReference>
<dbReference type="RefSeq" id="WP_075514113.1">
    <property type="nucleotide sequence ID" value="NZ_MODZ01000002.1"/>
</dbReference>
<dbReference type="SUPFAM" id="SSF52833">
    <property type="entry name" value="Thioredoxin-like"/>
    <property type="match status" value="1"/>
</dbReference>